<evidence type="ECO:0000256" key="1">
    <source>
        <dbReference type="ARBA" id="ARBA00004167"/>
    </source>
</evidence>
<dbReference type="GO" id="GO:0016020">
    <property type="term" value="C:membrane"/>
    <property type="evidence" value="ECO:0007669"/>
    <property type="project" value="UniProtKB-SubCell"/>
</dbReference>
<evidence type="ECO:0000259" key="2">
    <source>
        <dbReference type="Pfam" id="PF01145"/>
    </source>
</evidence>
<dbReference type="Pfam" id="PF01145">
    <property type="entry name" value="Band_7"/>
    <property type="match status" value="1"/>
</dbReference>
<comment type="subcellular location">
    <subcellularLocation>
        <location evidence="1">Membrane</location>
        <topology evidence="1">Single-pass membrane protein</topology>
    </subcellularLocation>
</comment>
<dbReference type="InterPro" id="IPR001107">
    <property type="entry name" value="Band_7"/>
</dbReference>
<comment type="caution">
    <text evidence="3">The sequence shown here is derived from an EMBL/GenBank/DDBJ whole genome shotgun (WGS) entry which is preliminary data.</text>
</comment>
<feature type="domain" description="Band 7" evidence="2">
    <location>
        <begin position="20"/>
        <end position="209"/>
    </location>
</feature>
<dbReference type="InterPro" id="IPR036013">
    <property type="entry name" value="Band_7/SPFH_dom_sf"/>
</dbReference>
<reference evidence="3 4" key="1">
    <citation type="submission" date="2015-09" db="EMBL/GenBank/DDBJ databases">
        <authorList>
            <person name="Jackson K.R."/>
            <person name="Lunt B.L."/>
            <person name="Fisher J.N.B."/>
            <person name="Gardner A.V."/>
            <person name="Bailey M.E."/>
            <person name="Deus L.M."/>
            <person name="Earl A.S."/>
            <person name="Gibby P.D."/>
            <person name="Hartmann K.A."/>
            <person name="Liu J.E."/>
            <person name="Manci A.M."/>
            <person name="Nielsen D.A."/>
            <person name="Solomon M.B."/>
            <person name="Breakwell D.P."/>
            <person name="Burnett S.H."/>
            <person name="Grose J.H."/>
        </authorList>
    </citation>
    <scope>NUCLEOTIDE SEQUENCE [LARGE SCALE GENOMIC DNA]</scope>
    <source>
        <strain evidence="3 4">16</strain>
    </source>
</reference>
<dbReference type="Proteomes" id="UP000048984">
    <property type="component" value="Unassembled WGS sequence"/>
</dbReference>
<proteinExistence type="predicted"/>
<gene>
    <name evidence="3" type="ORF">ABB55_20650</name>
</gene>
<reference evidence="3 4" key="2">
    <citation type="submission" date="2015-10" db="EMBL/GenBank/DDBJ databases">
        <title>Draft Genome Sequence of Prosthecomicrobium hirschii ATCC 27832.</title>
        <authorList>
            <person name="Daniel J."/>
            <person name="Givan S.A."/>
            <person name="Brun Y.V."/>
            <person name="Brown P.J."/>
        </authorList>
    </citation>
    <scope>NUCLEOTIDE SEQUENCE [LARGE SCALE GENOMIC DNA]</scope>
    <source>
        <strain evidence="3 4">16</strain>
    </source>
</reference>
<dbReference type="Gene3D" id="3.30.479.30">
    <property type="entry name" value="Band 7 domain"/>
    <property type="match status" value="1"/>
</dbReference>
<keyword evidence="4" id="KW-1185">Reference proteome</keyword>
<sequence length="347" mass="36716">MAIITRYPFLTQARVEAASFLAVFRQGRLVRSGRGIAAWFASGGPTSLVEIPADDRDHVLNVSATTADFQTVSALGLATWRAVDPVLLAGRIDFTVEPKTGQHRGEPIAQVESLIDGLVASAVERFVAARTVAQLLEEGIGALLAAVEREFAMTGRLAAIGIEIAGIRLTDLSPAPELVRALRQPTIEKLQQGADEATFARRAAAVEKEAAIAENETRAKIRLEDERGRLIAKERDNELARAHIAQETARIEAEGEAHVREIQSLAAAAALATSSEAEARALERTDAVRLATEQARAEIAKGLPPVVTLAHALETGLAAAKIGTLNLGPDAVGLIGQTFAKAVAGKT</sequence>
<organism evidence="3 4">
    <name type="scientific">Prosthecodimorpha hirschii</name>
    <dbReference type="NCBI Taxonomy" id="665126"/>
    <lineage>
        <taxon>Bacteria</taxon>
        <taxon>Pseudomonadati</taxon>
        <taxon>Pseudomonadota</taxon>
        <taxon>Alphaproteobacteria</taxon>
        <taxon>Hyphomicrobiales</taxon>
        <taxon>Ancalomicrobiaceae</taxon>
        <taxon>Prosthecodimorpha</taxon>
    </lineage>
</organism>
<dbReference type="STRING" id="665126.ABB55_20650"/>
<evidence type="ECO:0000313" key="3">
    <source>
        <dbReference type="EMBL" id="KPL54323.1"/>
    </source>
</evidence>
<accession>A0A0P6WCI2</accession>
<dbReference type="AlphaFoldDB" id="A0A0P6WCI2"/>
<dbReference type="RefSeq" id="WP_054360491.1">
    <property type="nucleotide sequence ID" value="NZ_LJYW01000001.1"/>
</dbReference>
<protein>
    <recommendedName>
        <fullName evidence="2">Band 7 domain-containing protein</fullName>
    </recommendedName>
</protein>
<name>A0A0P6WCI2_9HYPH</name>
<evidence type="ECO:0000313" key="4">
    <source>
        <dbReference type="Proteomes" id="UP000048984"/>
    </source>
</evidence>
<dbReference type="EMBL" id="LJYW01000001">
    <property type="protein sequence ID" value="KPL54323.1"/>
    <property type="molecule type" value="Genomic_DNA"/>
</dbReference>